<dbReference type="GO" id="GO:0016887">
    <property type="term" value="F:ATP hydrolysis activity"/>
    <property type="evidence" value="ECO:0007669"/>
    <property type="project" value="InterPro"/>
</dbReference>
<gene>
    <name evidence="2" type="ORF">CNQ84_02415</name>
</gene>
<dbReference type="PROSITE" id="PS50943">
    <property type="entry name" value="HTH_CROC1"/>
    <property type="match status" value="1"/>
</dbReference>
<dbReference type="InterPro" id="IPR003593">
    <property type="entry name" value="AAA+_ATPase"/>
</dbReference>
<evidence type="ECO:0000313" key="3">
    <source>
        <dbReference type="Proteomes" id="UP000242313"/>
    </source>
</evidence>
<dbReference type="SUPFAM" id="SSF52540">
    <property type="entry name" value="P-loop containing nucleoside triphosphate hydrolases"/>
    <property type="match status" value="1"/>
</dbReference>
<dbReference type="SMART" id="SM00382">
    <property type="entry name" value="AAA"/>
    <property type="match status" value="1"/>
</dbReference>
<dbReference type="SUPFAM" id="SSF47413">
    <property type="entry name" value="lambda repressor-like DNA-binding domains"/>
    <property type="match status" value="1"/>
</dbReference>
<dbReference type="Pfam" id="PF13401">
    <property type="entry name" value="AAA_22"/>
    <property type="match status" value="1"/>
</dbReference>
<keyword evidence="3" id="KW-1185">Reference proteome</keyword>
<dbReference type="InterPro" id="IPR052026">
    <property type="entry name" value="ExeA_AAA_ATPase_DNA-bind"/>
</dbReference>
<dbReference type="EMBL" id="NTMR01000002">
    <property type="protein sequence ID" value="PBK06292.1"/>
    <property type="molecule type" value="Genomic_DNA"/>
</dbReference>
<dbReference type="CDD" id="cd00093">
    <property type="entry name" value="HTH_XRE"/>
    <property type="match status" value="1"/>
</dbReference>
<dbReference type="Gene3D" id="1.10.260.40">
    <property type="entry name" value="lambda repressor-like DNA-binding domains"/>
    <property type="match status" value="1"/>
</dbReference>
<evidence type="ECO:0000259" key="1">
    <source>
        <dbReference type="PROSITE" id="PS50943"/>
    </source>
</evidence>
<dbReference type="PANTHER" id="PTHR35894:SF1">
    <property type="entry name" value="PHOSPHORIBULOKINASE _ URIDINE KINASE FAMILY"/>
    <property type="match status" value="1"/>
</dbReference>
<dbReference type="InterPro" id="IPR001387">
    <property type="entry name" value="Cro/C1-type_HTH"/>
</dbReference>
<dbReference type="InterPro" id="IPR027417">
    <property type="entry name" value="P-loop_NTPase"/>
</dbReference>
<protein>
    <submittedName>
        <fullName evidence="2">Transposase</fullName>
    </submittedName>
</protein>
<dbReference type="Proteomes" id="UP000242313">
    <property type="component" value="Unassembled WGS sequence"/>
</dbReference>
<dbReference type="Gene3D" id="3.40.50.300">
    <property type="entry name" value="P-loop containing nucleotide triphosphate hydrolases"/>
    <property type="match status" value="1"/>
</dbReference>
<feature type="domain" description="HTH cro/C1-type" evidence="1">
    <location>
        <begin position="3"/>
        <end position="41"/>
    </location>
</feature>
<accession>A0A2A3MNC5</accession>
<name>A0A2A3MNC5_9PSED</name>
<comment type="caution">
    <text evidence="2">The sequence shown here is derived from an EMBL/GenBank/DDBJ whole genome shotgun (WGS) entry which is preliminary data.</text>
</comment>
<dbReference type="InterPro" id="IPR010982">
    <property type="entry name" value="Lambda_DNA-bd_dom_sf"/>
</dbReference>
<dbReference type="AlphaFoldDB" id="A0A2A3MNC5"/>
<evidence type="ECO:0000313" key="2">
    <source>
        <dbReference type="EMBL" id="PBK06292.1"/>
    </source>
</evidence>
<reference evidence="2 3" key="1">
    <citation type="submission" date="2017-09" db="EMBL/GenBank/DDBJ databases">
        <title>Pseudomonas abyssi sp. nov. isolated from Abyssopelagic Water.</title>
        <authorList>
            <person name="Wei Y."/>
        </authorList>
    </citation>
    <scope>NUCLEOTIDE SEQUENCE [LARGE SCALE GENOMIC DNA]</scope>
    <source>
        <strain evidence="2 3">MT5</strain>
    </source>
</reference>
<organism evidence="2 3">
    <name type="scientific">Pseudomonas abyssi</name>
    <dbReference type="NCBI Taxonomy" id="170540"/>
    <lineage>
        <taxon>Bacteria</taxon>
        <taxon>Pseudomonadati</taxon>
        <taxon>Pseudomonadota</taxon>
        <taxon>Gammaproteobacteria</taxon>
        <taxon>Pseudomonadales</taxon>
        <taxon>Pseudomonadaceae</taxon>
        <taxon>Pseudomonas</taxon>
    </lineage>
</organism>
<dbReference type="GO" id="GO:0003677">
    <property type="term" value="F:DNA binding"/>
    <property type="evidence" value="ECO:0007669"/>
    <property type="project" value="InterPro"/>
</dbReference>
<dbReference type="InterPro" id="IPR049945">
    <property type="entry name" value="AAA_22"/>
</dbReference>
<proteinExistence type="predicted"/>
<dbReference type="PANTHER" id="PTHR35894">
    <property type="entry name" value="GENERAL SECRETION PATHWAY PROTEIN A-RELATED"/>
    <property type="match status" value="1"/>
</dbReference>
<sequence>MRLKEVLQLSGLSQAELARAVGLSSAAINLLLNRSLYPKLTDEETLRSNITNWLKEKGVEAEALEGCFDPADERYRKTSWGGNPSWQGKSQTDDMEVQPMLLRKQSLTPQAKRQFGLVPDPFANPRSSEDLFVSPDIRYVRESLYQATQDGVFLAIVGESGSGKSTIRQELHERLRNDSRPTIIIEPYVIGMEENDTRGKPLKAGDISAAILYEVAPEQRLPQTYEARFRAVHKALRESFRLGNRHILIIEEAHSLPIHTLRHLKRFFELEEGFARLLSVVMIGQTELGERLSERNPSVREVVQRCEIATLQPLDANLTAYLKHRFDLAGKTLDNLVTPEAIEAVRQRLQGFNQSRGHYSMLHPLAVHNLLIAAFNAAAEVGADRVEADIVMGV</sequence>